<organism evidence="14 15">
    <name type="scientific">Auraticoccus monumenti</name>
    <dbReference type="NCBI Taxonomy" id="675864"/>
    <lineage>
        <taxon>Bacteria</taxon>
        <taxon>Bacillati</taxon>
        <taxon>Actinomycetota</taxon>
        <taxon>Actinomycetes</taxon>
        <taxon>Propionibacteriales</taxon>
        <taxon>Propionibacteriaceae</taxon>
        <taxon>Auraticoccus</taxon>
    </lineage>
</organism>
<proteinExistence type="inferred from homology"/>
<gene>
    <name evidence="14" type="ORF">SAMN04489747_3178</name>
</gene>
<accession>A0A1G7C8D8</accession>
<evidence type="ECO:0000256" key="5">
    <source>
        <dbReference type="ARBA" id="ARBA00008310"/>
    </source>
</evidence>
<keyword evidence="10 12" id="KW-0560">Oxidoreductase</keyword>
<dbReference type="PANTHER" id="PTHR42923">
    <property type="entry name" value="PROTOPORPHYRINOGEN OXIDASE"/>
    <property type="match status" value="1"/>
</dbReference>
<evidence type="ECO:0000256" key="4">
    <source>
        <dbReference type="ARBA" id="ARBA00004744"/>
    </source>
</evidence>
<dbReference type="Gene3D" id="3.90.660.20">
    <property type="entry name" value="Protoporphyrinogen oxidase, mitochondrial, domain 2"/>
    <property type="match status" value="1"/>
</dbReference>
<reference evidence="14 15" key="1">
    <citation type="submission" date="2016-10" db="EMBL/GenBank/DDBJ databases">
        <authorList>
            <person name="de Groot N.N."/>
        </authorList>
    </citation>
    <scope>NUCLEOTIDE SEQUENCE [LARGE SCALE GENOMIC DNA]</scope>
    <source>
        <strain evidence="14 15">MON 2.2</strain>
    </source>
</reference>
<dbReference type="Proteomes" id="UP000198546">
    <property type="component" value="Chromosome i"/>
</dbReference>
<evidence type="ECO:0000313" key="15">
    <source>
        <dbReference type="Proteomes" id="UP000198546"/>
    </source>
</evidence>
<evidence type="ECO:0000256" key="6">
    <source>
        <dbReference type="ARBA" id="ARBA00012402"/>
    </source>
</evidence>
<comment type="subcellular location">
    <subcellularLocation>
        <location evidence="12">Cytoplasm</location>
    </subcellularLocation>
</comment>
<evidence type="ECO:0000256" key="3">
    <source>
        <dbReference type="ARBA" id="ARBA00002185"/>
    </source>
</evidence>
<dbReference type="SUPFAM" id="SSF51905">
    <property type="entry name" value="FAD/NAD(P)-binding domain"/>
    <property type="match status" value="1"/>
</dbReference>
<evidence type="ECO:0000256" key="8">
    <source>
        <dbReference type="ARBA" id="ARBA00022630"/>
    </source>
</evidence>
<dbReference type="STRING" id="675864.SAMN04489747_3178"/>
<dbReference type="Pfam" id="PF01593">
    <property type="entry name" value="Amino_oxidase"/>
    <property type="match status" value="1"/>
</dbReference>
<dbReference type="InterPro" id="IPR002937">
    <property type="entry name" value="Amino_oxidase"/>
</dbReference>
<dbReference type="EMBL" id="LT629688">
    <property type="protein sequence ID" value="SDE34936.1"/>
    <property type="molecule type" value="Genomic_DNA"/>
</dbReference>
<name>A0A1G7C8D8_9ACTN</name>
<dbReference type="InterPro" id="IPR004572">
    <property type="entry name" value="Protoporphyrinogen_oxidase"/>
</dbReference>
<dbReference type="SUPFAM" id="SSF54373">
    <property type="entry name" value="FAD-linked reductases, C-terminal domain"/>
    <property type="match status" value="1"/>
</dbReference>
<dbReference type="RefSeq" id="WP_090594886.1">
    <property type="nucleotide sequence ID" value="NZ_LT629688.1"/>
</dbReference>
<comment type="pathway">
    <text evidence="4 12">Porphyrin-containing compound metabolism; protoheme biosynthesis.</text>
</comment>
<keyword evidence="11 12" id="KW-0350">Heme biosynthesis</keyword>
<evidence type="ECO:0000256" key="12">
    <source>
        <dbReference type="RuleBase" id="RU364052"/>
    </source>
</evidence>
<comment type="function">
    <text evidence="3 12">Involved in coproporphyrin-dependent heme b biosynthesis. Catalyzes the oxidation of coproporphyrinogen III to coproporphyrin III.</text>
</comment>
<evidence type="ECO:0000256" key="11">
    <source>
        <dbReference type="ARBA" id="ARBA00023133"/>
    </source>
</evidence>
<dbReference type="PANTHER" id="PTHR42923:SF3">
    <property type="entry name" value="PROTOPORPHYRINOGEN OXIDASE"/>
    <property type="match status" value="1"/>
</dbReference>
<comment type="similarity">
    <text evidence="5 12">Belongs to the protoporphyrinogen/coproporphyrinogen oxidase family. Coproporphyrinogen III oxidase subfamily.</text>
</comment>
<dbReference type="PRINTS" id="PR00419">
    <property type="entry name" value="ADXRDTASE"/>
</dbReference>
<dbReference type="InterPro" id="IPR036188">
    <property type="entry name" value="FAD/NAD-bd_sf"/>
</dbReference>
<dbReference type="GO" id="GO:0004729">
    <property type="term" value="F:oxygen-dependent protoporphyrinogen oxidase activity"/>
    <property type="evidence" value="ECO:0007669"/>
    <property type="project" value="UniProtKB-UniRule"/>
</dbReference>
<dbReference type="Gene3D" id="3.50.50.60">
    <property type="entry name" value="FAD/NAD(P)-binding domain"/>
    <property type="match status" value="1"/>
</dbReference>
<evidence type="ECO:0000313" key="14">
    <source>
        <dbReference type="EMBL" id="SDE34936.1"/>
    </source>
</evidence>
<keyword evidence="15" id="KW-1185">Reference proteome</keyword>
<comment type="cofactor">
    <cofactor evidence="2 12">
        <name>FAD</name>
        <dbReference type="ChEBI" id="CHEBI:57692"/>
    </cofactor>
</comment>
<keyword evidence="9 12" id="KW-0274">FAD</keyword>
<comment type="catalytic activity">
    <reaction evidence="1">
        <text>coproporphyrinogen III + 3 O2 = coproporphyrin III + 3 H2O2</text>
        <dbReference type="Rhea" id="RHEA:43436"/>
        <dbReference type="ChEBI" id="CHEBI:15379"/>
        <dbReference type="ChEBI" id="CHEBI:16240"/>
        <dbReference type="ChEBI" id="CHEBI:57309"/>
        <dbReference type="ChEBI" id="CHEBI:131725"/>
        <dbReference type="EC" id="1.3.3.15"/>
    </reaction>
    <physiologicalReaction direction="left-to-right" evidence="1">
        <dbReference type="Rhea" id="RHEA:43437"/>
    </physiologicalReaction>
</comment>
<dbReference type="EC" id="1.3.3.15" evidence="6 12"/>
<sequence length="460" mass="46386">MSGSGSGLRVAVVGAGVSGLAAACALVAAGAEVTVLERSDRPGGKLRGAELDGVTLDVGAESMLLRGRPELVTLLDELGLSGALTGPTAAKPAILVGGRAVGIPRSLMGVPADLEALRPLLSPEGWRRAAEEPSLPAPPTVGDVAIGALVSERFGPEVTDRLLEPLLGGVYAGHSRELSTAAVNPRLWELARAGGSLLEGAAAALPPSSGGSPFTGVVGGVHRVVDALAAALGDRLRLGTTVHALERTAGGWRLSTGAVPRPERLEVDAVVLAVPAPAAARLLDGTPAQQPLAGVRHASPAVVALRVTGVEPDGSGLLVPPGELAAVKAVTHAGRKWAWLGESTAGAWGAGHHLVRVSLGRLGEEHLLQRGDEDLVGLALTDLRRLPGWADVSVVSHLVQRWGGGLPQYEVGHLDRVAAVERGVADLGALAVCGAAYHGVGVGPCLSSGLRAAAQVLPAA</sequence>
<dbReference type="AlphaFoldDB" id="A0A1G7C8D8"/>
<keyword evidence="8 12" id="KW-0285">Flavoprotein</keyword>
<feature type="domain" description="Amine oxidase" evidence="13">
    <location>
        <begin position="17"/>
        <end position="457"/>
    </location>
</feature>
<evidence type="ECO:0000256" key="2">
    <source>
        <dbReference type="ARBA" id="ARBA00001974"/>
    </source>
</evidence>
<dbReference type="NCBIfam" id="TIGR00562">
    <property type="entry name" value="proto_IX_ox"/>
    <property type="match status" value="1"/>
</dbReference>
<dbReference type="Gene3D" id="1.10.3110.10">
    <property type="entry name" value="protoporphyrinogen ix oxidase, domain 3"/>
    <property type="match status" value="1"/>
</dbReference>
<protein>
    <recommendedName>
        <fullName evidence="7 12">Coproporphyrinogen III oxidase</fullName>
        <ecNumber evidence="6 12">1.3.3.15</ecNumber>
    </recommendedName>
</protein>
<keyword evidence="12" id="KW-0963">Cytoplasm</keyword>
<dbReference type="UniPathway" id="UPA00252"/>
<evidence type="ECO:0000259" key="13">
    <source>
        <dbReference type="Pfam" id="PF01593"/>
    </source>
</evidence>
<evidence type="ECO:0000256" key="9">
    <source>
        <dbReference type="ARBA" id="ARBA00022827"/>
    </source>
</evidence>
<evidence type="ECO:0000256" key="10">
    <source>
        <dbReference type="ARBA" id="ARBA00023002"/>
    </source>
</evidence>
<dbReference type="GO" id="GO:0006783">
    <property type="term" value="P:heme biosynthetic process"/>
    <property type="evidence" value="ECO:0007669"/>
    <property type="project" value="UniProtKB-UniRule"/>
</dbReference>
<dbReference type="InterPro" id="IPR050464">
    <property type="entry name" value="Zeta_carotene_desat/Oxidored"/>
</dbReference>
<evidence type="ECO:0000256" key="1">
    <source>
        <dbReference type="ARBA" id="ARBA00001755"/>
    </source>
</evidence>
<dbReference type="GO" id="GO:0005737">
    <property type="term" value="C:cytoplasm"/>
    <property type="evidence" value="ECO:0007669"/>
    <property type="project" value="UniProtKB-SubCell"/>
</dbReference>
<evidence type="ECO:0000256" key="7">
    <source>
        <dbReference type="ARBA" id="ARBA00019046"/>
    </source>
</evidence>
<dbReference type="OrthoDB" id="4496419at2"/>